<keyword evidence="1" id="KW-1133">Transmembrane helix</keyword>
<evidence type="ECO:0000313" key="5">
    <source>
        <dbReference type="Proteomes" id="UP000502196"/>
    </source>
</evidence>
<organism evidence="2 4">
    <name type="scientific">Kyrpidia spormannii</name>
    <dbReference type="NCBI Taxonomy" id="2055160"/>
    <lineage>
        <taxon>Bacteria</taxon>
        <taxon>Bacillati</taxon>
        <taxon>Bacillota</taxon>
        <taxon>Bacilli</taxon>
        <taxon>Bacillales</taxon>
        <taxon>Alicyclobacillaceae</taxon>
        <taxon>Kyrpidia</taxon>
    </lineage>
</organism>
<dbReference type="EMBL" id="LR792683">
    <property type="protein sequence ID" value="CAB3392159.1"/>
    <property type="molecule type" value="Genomic_DNA"/>
</dbReference>
<reference evidence="3 5" key="3">
    <citation type="submission" date="2020-04" db="EMBL/GenBank/DDBJ databases">
        <authorList>
            <person name="Hogendoorn C."/>
        </authorList>
    </citation>
    <scope>NUCLEOTIDE SEQUENCE [LARGE SCALE GENOMIC DNA]</scope>
    <source>
        <strain evidence="3">COOX1</strain>
    </source>
</reference>
<protein>
    <submittedName>
        <fullName evidence="2">Uncharacterized protein</fullName>
    </submittedName>
</protein>
<dbReference type="EMBL" id="CP024955">
    <property type="protein sequence ID" value="ATY84454.1"/>
    <property type="molecule type" value="Genomic_DNA"/>
</dbReference>
<dbReference type="Proteomes" id="UP000231932">
    <property type="component" value="Chromosome"/>
</dbReference>
<keyword evidence="1" id="KW-0472">Membrane</keyword>
<dbReference type="AlphaFoldDB" id="A0A2K8N533"/>
<gene>
    <name evidence="3" type="ORF">COOX1_1271</name>
    <name evidence="2" type="ORF">CVV65_05365</name>
</gene>
<proteinExistence type="predicted"/>
<evidence type="ECO:0000256" key="1">
    <source>
        <dbReference type="SAM" id="Phobius"/>
    </source>
</evidence>
<evidence type="ECO:0000313" key="3">
    <source>
        <dbReference type="EMBL" id="CAB3392159.1"/>
    </source>
</evidence>
<name>A0A2K8N533_9BACL</name>
<evidence type="ECO:0000313" key="2">
    <source>
        <dbReference type="EMBL" id="ATY84454.1"/>
    </source>
</evidence>
<accession>A0A2K8N533</accession>
<dbReference type="RefSeq" id="WP_100667274.1">
    <property type="nucleotide sequence ID" value="NZ_CP024955.1"/>
</dbReference>
<keyword evidence="1" id="KW-0812">Transmembrane</keyword>
<keyword evidence="4" id="KW-1185">Reference proteome</keyword>
<sequence>MARGVLAWGVDGAAAVLFAIGLTCIHAMMAFEQKCPLCGRNLDGLESGTHAPGSGGRCHFCAWKITPLRTGSR</sequence>
<dbReference type="KEGG" id="kyr:CVV65_05365"/>
<feature type="transmembrane region" description="Helical" evidence="1">
    <location>
        <begin position="12"/>
        <end position="31"/>
    </location>
</feature>
<evidence type="ECO:0000313" key="4">
    <source>
        <dbReference type="Proteomes" id="UP000231932"/>
    </source>
</evidence>
<reference evidence="2" key="2">
    <citation type="journal article" date="2018" name="Genome Announc.">
        <title>Complete Genome Sequence of Kyrpidia sp. Strain EA-1, a Thermophilic Knallgas Bacterium, Isolated from the Azores.</title>
        <authorList>
            <person name="Reiner J.E."/>
            <person name="Lapp C.J."/>
            <person name="Bunk B."/>
            <person name="Sproer C."/>
            <person name="Overmann J."/>
            <person name="Gescher J."/>
        </authorList>
    </citation>
    <scope>NUCLEOTIDE SEQUENCE</scope>
    <source>
        <strain evidence="2">EA-1</strain>
    </source>
</reference>
<dbReference type="Proteomes" id="UP000502196">
    <property type="component" value="Chromosome"/>
</dbReference>
<reference evidence="4" key="1">
    <citation type="submission" date="2017-11" db="EMBL/GenBank/DDBJ databases">
        <title>Complete Genome Sequence of Kyrpidia sp. Strain EA-1, a thermophilic, hydrogen-oxidizing Bacterium, isolated from the Azores.</title>
        <authorList>
            <person name="Reiner J.E."/>
            <person name="Lapp C.J."/>
            <person name="Bunk B."/>
            <person name="Gescher J."/>
        </authorList>
    </citation>
    <scope>NUCLEOTIDE SEQUENCE [LARGE SCALE GENOMIC DNA]</scope>
    <source>
        <strain evidence="4">EA-1</strain>
    </source>
</reference>